<dbReference type="Proteomes" id="UP000193689">
    <property type="component" value="Unassembled WGS sequence"/>
</dbReference>
<evidence type="ECO:0000256" key="4">
    <source>
        <dbReference type="PROSITE-ProRule" id="PRU00134"/>
    </source>
</evidence>
<keyword evidence="3" id="KW-0862">Zinc</keyword>
<dbReference type="OrthoDB" id="437457at2759"/>
<keyword evidence="7" id="KW-1185">Reference proteome</keyword>
<dbReference type="GO" id="GO:0008270">
    <property type="term" value="F:zinc ion binding"/>
    <property type="evidence" value="ECO:0007669"/>
    <property type="project" value="UniProtKB-KW"/>
</dbReference>
<gene>
    <name evidence="6" type="ORF">BCR38DRAFT_410323</name>
</gene>
<feature type="domain" description="MYND-type" evidence="5">
    <location>
        <begin position="37"/>
        <end position="73"/>
    </location>
</feature>
<evidence type="ECO:0000256" key="3">
    <source>
        <dbReference type="ARBA" id="ARBA00022833"/>
    </source>
</evidence>
<dbReference type="SUPFAM" id="SSF144232">
    <property type="entry name" value="HIT/MYND zinc finger-like"/>
    <property type="match status" value="1"/>
</dbReference>
<evidence type="ECO:0000313" key="7">
    <source>
        <dbReference type="Proteomes" id="UP000193689"/>
    </source>
</evidence>
<dbReference type="Gene3D" id="6.10.140.2220">
    <property type="match status" value="1"/>
</dbReference>
<dbReference type="AlphaFoldDB" id="A0A1Y2DVV2"/>
<dbReference type="STRING" id="1141098.A0A1Y2DVV2"/>
<evidence type="ECO:0000259" key="5">
    <source>
        <dbReference type="PROSITE" id="PS50865"/>
    </source>
</evidence>
<dbReference type="PROSITE" id="PS50865">
    <property type="entry name" value="ZF_MYND_2"/>
    <property type="match status" value="1"/>
</dbReference>
<accession>A0A1Y2DVV2</accession>
<dbReference type="EMBL" id="MCFJ01000008">
    <property type="protein sequence ID" value="ORY63393.1"/>
    <property type="molecule type" value="Genomic_DNA"/>
</dbReference>
<dbReference type="InterPro" id="IPR002893">
    <property type="entry name" value="Znf_MYND"/>
</dbReference>
<evidence type="ECO:0000313" key="6">
    <source>
        <dbReference type="EMBL" id="ORY63393.1"/>
    </source>
</evidence>
<dbReference type="GeneID" id="63774661"/>
<dbReference type="RefSeq" id="XP_040715050.1">
    <property type="nucleotide sequence ID" value="XM_040858449.1"/>
</dbReference>
<evidence type="ECO:0000256" key="1">
    <source>
        <dbReference type="ARBA" id="ARBA00022723"/>
    </source>
</evidence>
<protein>
    <recommendedName>
        <fullName evidence="5">MYND-type domain-containing protein</fullName>
    </recommendedName>
</protein>
<comment type="caution">
    <text evidence="6">The sequence shown here is derived from an EMBL/GenBank/DDBJ whole genome shotgun (WGS) entry which is preliminary data.</text>
</comment>
<reference evidence="6 7" key="1">
    <citation type="submission" date="2016-07" db="EMBL/GenBank/DDBJ databases">
        <title>Pervasive Adenine N6-methylation of Active Genes in Fungi.</title>
        <authorList>
            <consortium name="DOE Joint Genome Institute"/>
            <person name="Mondo S.J."/>
            <person name="Dannebaum R.O."/>
            <person name="Kuo R.C."/>
            <person name="Labutti K."/>
            <person name="Haridas S."/>
            <person name="Kuo A."/>
            <person name="Salamov A."/>
            <person name="Ahrendt S.R."/>
            <person name="Lipzen A."/>
            <person name="Sullivan W."/>
            <person name="Andreopoulos W.B."/>
            <person name="Clum A."/>
            <person name="Lindquist E."/>
            <person name="Daum C."/>
            <person name="Ramamoorthy G.K."/>
            <person name="Gryganskyi A."/>
            <person name="Culley D."/>
            <person name="Magnuson J.K."/>
            <person name="James T.Y."/>
            <person name="O'Malley M.A."/>
            <person name="Stajich J.E."/>
            <person name="Spatafora J.W."/>
            <person name="Visel A."/>
            <person name="Grigoriev I.V."/>
        </authorList>
    </citation>
    <scope>NUCLEOTIDE SEQUENCE [LARGE SCALE GENOMIC DNA]</scope>
    <source>
        <strain evidence="6 7">CBS 129021</strain>
    </source>
</reference>
<evidence type="ECO:0000256" key="2">
    <source>
        <dbReference type="ARBA" id="ARBA00022771"/>
    </source>
</evidence>
<keyword evidence="1" id="KW-0479">Metal-binding</keyword>
<dbReference type="Pfam" id="PF01753">
    <property type="entry name" value="zf-MYND"/>
    <property type="match status" value="1"/>
</dbReference>
<dbReference type="InParanoid" id="A0A1Y2DVV2"/>
<sequence>MSGRTQIYSHHLPDLVAALREVVKETAPEDKAIRGRCTYCDRPGKNTCGQCNSAKYCSAACQKKDWPTHKVLCYQFVNDFQDSKRPSYKHVRGILFPAGENKPKFIWVRQIHTSNQARLILSEHLHCTESTGLADSCTFDWMPSKFEKHGHGLMVLKRCLFPPSGDIPINKSILSLSKPGHMKLRFGNHLFLAHKSGREATYLLDDTDLRDFRHAIDYYQQSPYNPCVVDPERYPLPTVPGLLLHCDGALRRLFEFGVTKPIEQVIVPRKYPSDCSEFIEEQRVMATEQMGLPWYIRRWDPRLEWPVDQRTLHNLRNERAEKLIRKRQGPAEIAAQKDEKTRKMYEKYAQQGISIFEHVHDAGSAVLYDIRENVGLQPIHLVAMNGFIDADKVTRMSRGDKVVGGCNLLGKEDRPRKEMMMAFESWFRKWKGLDLESVVSPFALGGGYAEAWMWVDIMNKMCVETLVKEKKKKKRLLDRSDMVDSAHDGFDQVDSQRVVLEVDGEQVAAELIGLGDVHLGDWEHVNTEHTASDHVNSTYASLDQVDPDRIHSEYVDSNHVDLDQVNLKRVHSKHVNLEHINSEHVNLQVLGTQVETAGLFVAIDVEECVSTRSISTGTRRMST</sequence>
<proteinExistence type="predicted"/>
<keyword evidence="2 4" id="KW-0863">Zinc-finger</keyword>
<name>A0A1Y2DVV2_9PEZI</name>
<organism evidence="6 7">
    <name type="scientific">Pseudomassariella vexata</name>
    <dbReference type="NCBI Taxonomy" id="1141098"/>
    <lineage>
        <taxon>Eukaryota</taxon>
        <taxon>Fungi</taxon>
        <taxon>Dikarya</taxon>
        <taxon>Ascomycota</taxon>
        <taxon>Pezizomycotina</taxon>
        <taxon>Sordariomycetes</taxon>
        <taxon>Xylariomycetidae</taxon>
        <taxon>Amphisphaeriales</taxon>
        <taxon>Pseudomassariaceae</taxon>
        <taxon>Pseudomassariella</taxon>
    </lineage>
</organism>
<dbReference type="PROSITE" id="PS01360">
    <property type="entry name" value="ZF_MYND_1"/>
    <property type="match status" value="1"/>
</dbReference>